<proteinExistence type="predicted"/>
<dbReference type="EMBL" id="JAENRE010000017">
    <property type="protein sequence ID" value="MBO3418052.1"/>
    <property type="molecule type" value="Genomic_DNA"/>
</dbReference>
<reference evidence="2" key="3">
    <citation type="journal article" date="2018" name="Genome Biol.">
        <title>SKESA: strategic k-mer extension for scrupulous assemblies.</title>
        <authorList>
            <person name="Souvorov A."/>
            <person name="Agarwala R."/>
            <person name="Lipman D.J."/>
        </authorList>
    </citation>
    <scope>NUCLEOTIDE SEQUENCE</scope>
    <source>
        <strain evidence="2">C25</strain>
    </source>
</reference>
<reference evidence="1" key="2">
    <citation type="submission" date="2015-09" db="EMBL/GenBank/DDBJ databases">
        <title>Functional analysis of a bacitracin resistant determinant located on ICECp1, a novel Tn916-like element from a conjugative plasmid in Clostridium perfringens.</title>
        <authorList>
            <person name="Han X."/>
            <person name="Du X.-D."/>
            <person name="Southey L."/>
            <person name="Bulach D.M."/>
            <person name="Seemann T."/>
            <person name="Yan X.-X."/>
            <person name="Bannam T.L."/>
            <person name="Rood J.I."/>
        </authorList>
    </citation>
    <scope>NUCLEOTIDE SEQUENCE [LARGE SCALE GENOMIC DNA]</scope>
    <source>
        <strain evidence="1">JIR12708</strain>
        <plasmid evidence="1">pJIR4150</plasmid>
    </source>
</reference>
<accession>A0A0K2Y4C7</accession>
<dbReference type="Proteomes" id="UP000855421">
    <property type="component" value="Unassembled WGS sequence"/>
</dbReference>
<name>A0A0K2Y4C7_CLOPF</name>
<evidence type="ECO:0000313" key="1">
    <source>
        <dbReference type="EMBL" id="CRG98282.1"/>
    </source>
</evidence>
<organism evidence="1">
    <name type="scientific">Clostridium perfringens</name>
    <dbReference type="NCBI Taxonomy" id="1502"/>
    <lineage>
        <taxon>Bacteria</taxon>
        <taxon>Bacillati</taxon>
        <taxon>Bacillota</taxon>
        <taxon>Clostridia</taxon>
        <taxon>Eubacteriales</taxon>
        <taxon>Clostridiaceae</taxon>
        <taxon>Clostridium</taxon>
    </lineage>
</organism>
<dbReference type="Proteomes" id="UP000668358">
    <property type="component" value="Unassembled WGS sequence"/>
</dbReference>
<dbReference type="EMBL" id="LN835295">
    <property type="protein sequence ID" value="CRG98282.1"/>
    <property type="molecule type" value="Genomic_DNA"/>
</dbReference>
<sequence>MKDLNLYAKELVDVVNYLMKKGSFVFSRDRKYIYLNNEFIRDMLTKREYDTAENKLHMWRELKWLIADDEKLVKRVRIDDERVYAIVIDYSIFSWLKIQMEV</sequence>
<keyword evidence="1" id="KW-0614">Plasmid</keyword>
<dbReference type="AlphaFoldDB" id="A0A0K2Y4C7"/>
<protein>
    <submittedName>
        <fullName evidence="1">Uncharacterized protein</fullName>
    </submittedName>
</protein>
<dbReference type="RefSeq" id="WP_110003817.1">
    <property type="nucleotide sequence ID" value="NZ_CATNXG010000015.1"/>
</dbReference>
<reference evidence="2" key="4">
    <citation type="submission" date="2020-07" db="EMBL/GenBank/DDBJ databases">
        <authorList>
            <consortium name="NCBI Pathogen Detection Project"/>
        </authorList>
    </citation>
    <scope>NUCLEOTIDE SEQUENCE</scope>
    <source>
        <strain evidence="2">C25</strain>
    </source>
</reference>
<geneLocation type="plasmid" evidence="1">
    <name>pJIR4150</name>
</geneLocation>
<reference evidence="3 4" key="5">
    <citation type="submission" date="2020-12" db="EMBL/GenBank/DDBJ databases">
        <title>Comparative genomics of Clostridium perfringens reveals patterns of host-associated phylogenetic clades and virulence factors.</title>
        <authorList>
            <person name="Smith A.H."/>
            <person name="Geier R."/>
        </authorList>
    </citation>
    <scope>NUCLEOTIDE SEQUENCE [LARGE SCALE GENOMIC DNA]</scope>
    <source>
        <strain evidence="3 4">CHD15829P</strain>
    </source>
</reference>
<evidence type="ECO:0000313" key="4">
    <source>
        <dbReference type="Proteomes" id="UP000668358"/>
    </source>
</evidence>
<gene>
    <name evidence="2" type="ORF">I9063_003191</name>
    <name evidence="3" type="ORF">JJB78_16435</name>
</gene>
<reference evidence="1" key="1">
    <citation type="submission" date="2015-03" db="EMBL/GenBank/DDBJ databases">
        <authorList>
            <person name="Murphy D."/>
        </authorList>
    </citation>
    <scope>NUCLEOTIDE SEQUENCE</scope>
    <source>
        <strain evidence="1">JIR12708</strain>
        <plasmid evidence="1">pJIR4150</plasmid>
    </source>
</reference>
<dbReference type="EMBL" id="DACTBT010000042">
    <property type="protein sequence ID" value="HAT4299767.1"/>
    <property type="molecule type" value="Genomic_DNA"/>
</dbReference>
<evidence type="ECO:0000313" key="3">
    <source>
        <dbReference type="EMBL" id="MBO3418052.1"/>
    </source>
</evidence>
<evidence type="ECO:0000313" key="2">
    <source>
        <dbReference type="EMBL" id="HAT4299767.1"/>
    </source>
</evidence>